<evidence type="ECO:0000256" key="3">
    <source>
        <dbReference type="ARBA" id="ARBA00023163"/>
    </source>
</evidence>
<dbReference type="RefSeq" id="WP_344989606.1">
    <property type="nucleotide sequence ID" value="NZ_BAABFR010000002.1"/>
</dbReference>
<dbReference type="InterPro" id="IPR009057">
    <property type="entry name" value="Homeodomain-like_sf"/>
</dbReference>
<dbReference type="InterPro" id="IPR018060">
    <property type="entry name" value="HTH_AraC"/>
</dbReference>
<dbReference type="SUPFAM" id="SSF51182">
    <property type="entry name" value="RmlC-like cupins"/>
    <property type="match status" value="1"/>
</dbReference>
<dbReference type="PANTHER" id="PTHR11019:SF199">
    <property type="entry name" value="HTH-TYPE TRANSCRIPTIONAL REGULATOR NIMR"/>
    <property type="match status" value="1"/>
</dbReference>
<dbReference type="EMBL" id="BAABFR010000002">
    <property type="protein sequence ID" value="GAA4383185.1"/>
    <property type="molecule type" value="Genomic_DNA"/>
</dbReference>
<gene>
    <name evidence="5" type="ORF">GCM10023147_02010</name>
</gene>
<dbReference type="InterPro" id="IPR014710">
    <property type="entry name" value="RmlC-like_jellyroll"/>
</dbReference>
<accession>A0ABP8J1T3</accession>
<dbReference type="SUPFAM" id="SSF46689">
    <property type="entry name" value="Homeodomain-like"/>
    <property type="match status" value="2"/>
</dbReference>
<protein>
    <submittedName>
        <fullName evidence="5">Helix-turn-helix transcriptional regulator</fullName>
    </submittedName>
</protein>
<dbReference type="Proteomes" id="UP001500635">
    <property type="component" value="Unassembled WGS sequence"/>
</dbReference>
<organism evidence="5 6">
    <name type="scientific">Tsukamurella soli</name>
    <dbReference type="NCBI Taxonomy" id="644556"/>
    <lineage>
        <taxon>Bacteria</taxon>
        <taxon>Bacillati</taxon>
        <taxon>Actinomycetota</taxon>
        <taxon>Actinomycetes</taxon>
        <taxon>Mycobacteriales</taxon>
        <taxon>Tsukamurellaceae</taxon>
        <taxon>Tsukamurella</taxon>
    </lineage>
</organism>
<reference evidence="6" key="1">
    <citation type="journal article" date="2019" name="Int. J. Syst. Evol. Microbiol.">
        <title>The Global Catalogue of Microorganisms (GCM) 10K type strain sequencing project: providing services to taxonomists for standard genome sequencing and annotation.</title>
        <authorList>
            <consortium name="The Broad Institute Genomics Platform"/>
            <consortium name="The Broad Institute Genome Sequencing Center for Infectious Disease"/>
            <person name="Wu L."/>
            <person name="Ma J."/>
        </authorList>
    </citation>
    <scope>NUCLEOTIDE SEQUENCE [LARGE SCALE GENOMIC DNA]</scope>
    <source>
        <strain evidence="6">JCM 17688</strain>
    </source>
</reference>
<name>A0ABP8J1T3_9ACTN</name>
<evidence type="ECO:0000256" key="2">
    <source>
        <dbReference type="ARBA" id="ARBA00023125"/>
    </source>
</evidence>
<evidence type="ECO:0000313" key="5">
    <source>
        <dbReference type="EMBL" id="GAA4383185.1"/>
    </source>
</evidence>
<proteinExistence type="predicted"/>
<keyword evidence="3" id="KW-0804">Transcription</keyword>
<dbReference type="InterPro" id="IPR003313">
    <property type="entry name" value="AraC-bd"/>
</dbReference>
<dbReference type="PROSITE" id="PS01124">
    <property type="entry name" value="HTH_ARAC_FAMILY_2"/>
    <property type="match status" value="1"/>
</dbReference>
<dbReference type="PANTHER" id="PTHR11019">
    <property type="entry name" value="HTH-TYPE TRANSCRIPTIONAL REGULATOR NIMR"/>
    <property type="match status" value="1"/>
</dbReference>
<dbReference type="Pfam" id="PF12833">
    <property type="entry name" value="HTH_18"/>
    <property type="match status" value="1"/>
</dbReference>
<dbReference type="SMART" id="SM00342">
    <property type="entry name" value="HTH_ARAC"/>
    <property type="match status" value="1"/>
</dbReference>
<feature type="domain" description="HTH araC/xylS-type" evidence="4">
    <location>
        <begin position="150"/>
        <end position="247"/>
    </location>
</feature>
<evidence type="ECO:0000256" key="1">
    <source>
        <dbReference type="ARBA" id="ARBA00023015"/>
    </source>
</evidence>
<keyword evidence="2" id="KW-0238">DNA-binding</keyword>
<dbReference type="Gene3D" id="2.60.120.10">
    <property type="entry name" value="Jelly Rolls"/>
    <property type="match status" value="1"/>
</dbReference>
<evidence type="ECO:0000313" key="6">
    <source>
        <dbReference type="Proteomes" id="UP001500635"/>
    </source>
</evidence>
<sequence>MSDIGQWHPQPTASQTRAAGEHIERHYHDEHQVAYTSSGATAVTTARGTWIAPRDRAVWIPACTWHEHRFHGPARFHCVAFDPAVHSLDSDGPTVMTVTPLLRELIVACSDPVGLGADEAERLRTVLVDQLRRRPREPLSVAEPSDPRLIQARDEIVADLSQPVGIKRLAARCATSERTLSRLIRAELGMSYPQWRAQLRLHQALILLVEGESVTTTAVRCGWPTPSAFIDAFRGTYGRTPGSYAESPA</sequence>
<dbReference type="CDD" id="cd06124">
    <property type="entry name" value="cupin_NimR-like_N"/>
    <property type="match status" value="1"/>
</dbReference>
<keyword evidence="6" id="KW-1185">Reference proteome</keyword>
<comment type="caution">
    <text evidence="5">The sequence shown here is derived from an EMBL/GenBank/DDBJ whole genome shotgun (WGS) entry which is preliminary data.</text>
</comment>
<dbReference type="InterPro" id="IPR011051">
    <property type="entry name" value="RmlC_Cupin_sf"/>
</dbReference>
<dbReference type="Gene3D" id="1.10.10.60">
    <property type="entry name" value="Homeodomain-like"/>
    <property type="match status" value="1"/>
</dbReference>
<keyword evidence="1" id="KW-0805">Transcription regulation</keyword>
<evidence type="ECO:0000259" key="4">
    <source>
        <dbReference type="PROSITE" id="PS01124"/>
    </source>
</evidence>
<dbReference type="Pfam" id="PF02311">
    <property type="entry name" value="AraC_binding"/>
    <property type="match status" value="1"/>
</dbReference>